<dbReference type="Proteomes" id="UP001205861">
    <property type="component" value="Unassembled WGS sequence"/>
</dbReference>
<dbReference type="EMBL" id="JANUGV010000002">
    <property type="protein sequence ID" value="MCS0608768.1"/>
    <property type="molecule type" value="Genomic_DNA"/>
</dbReference>
<keyword evidence="2" id="KW-1185">Reference proteome</keyword>
<reference evidence="1 2" key="1">
    <citation type="submission" date="2022-08" db="EMBL/GenBank/DDBJ databases">
        <title>Reclassification of Massilia species as members of the genera Telluria, Duganella, Pseudoduganella, Mokoshia gen. nov. and Zemynaea gen. nov. using orthogonal and non-orthogonal genome-based approaches.</title>
        <authorList>
            <person name="Bowman J.P."/>
        </authorList>
    </citation>
    <scope>NUCLEOTIDE SEQUENCE [LARGE SCALE GENOMIC DNA]</scope>
    <source>
        <strain evidence="1 2">JCM 31607</strain>
    </source>
</reference>
<comment type="caution">
    <text evidence="1">The sequence shown here is derived from an EMBL/GenBank/DDBJ whole genome shotgun (WGS) entry which is preliminary data.</text>
</comment>
<accession>A0ABT2BJS8</accession>
<organism evidence="1 2">
    <name type="scientific">Massilia solisilvae</name>
    <dbReference type="NCBI Taxonomy" id="1811225"/>
    <lineage>
        <taxon>Bacteria</taxon>
        <taxon>Pseudomonadati</taxon>
        <taxon>Pseudomonadota</taxon>
        <taxon>Betaproteobacteria</taxon>
        <taxon>Burkholderiales</taxon>
        <taxon>Oxalobacteraceae</taxon>
        <taxon>Telluria group</taxon>
        <taxon>Massilia</taxon>
    </lineage>
</organism>
<evidence type="ECO:0000313" key="2">
    <source>
        <dbReference type="Proteomes" id="UP001205861"/>
    </source>
</evidence>
<sequence>MKKAYRGQGIGAFSLAIEAMAASQLGFAKIVANAANHPDVGWVVWPKLGYDAVVEPDILLKMKAELDAAGVNYVAGQFRISDLWDSGHYDLWERFGCGCIMEFDLSSEESWSMRRIAEVISNEEV</sequence>
<name>A0ABT2BJS8_9BURK</name>
<dbReference type="RefSeq" id="WP_258856438.1">
    <property type="nucleotide sequence ID" value="NZ_JANUGV010000002.1"/>
</dbReference>
<gene>
    <name evidence="1" type="ORF">NX773_11385</name>
</gene>
<protein>
    <recommendedName>
        <fullName evidence="3">N-acetyltransferase domain-containing protein</fullName>
    </recommendedName>
</protein>
<evidence type="ECO:0000313" key="1">
    <source>
        <dbReference type="EMBL" id="MCS0608768.1"/>
    </source>
</evidence>
<proteinExistence type="predicted"/>
<evidence type="ECO:0008006" key="3">
    <source>
        <dbReference type="Google" id="ProtNLM"/>
    </source>
</evidence>